<keyword evidence="5 7" id="KW-1133">Transmembrane helix</keyword>
<evidence type="ECO:0000256" key="3">
    <source>
        <dbReference type="ARBA" id="ARBA00022475"/>
    </source>
</evidence>
<evidence type="ECO:0000259" key="9">
    <source>
        <dbReference type="PROSITE" id="PS50928"/>
    </source>
</evidence>
<evidence type="ECO:0000256" key="2">
    <source>
        <dbReference type="ARBA" id="ARBA00022448"/>
    </source>
</evidence>
<keyword evidence="4 7" id="KW-0812">Transmembrane</keyword>
<comment type="similarity">
    <text evidence="7">Belongs to the binding-protein-dependent transport system permease family.</text>
</comment>
<feature type="transmembrane region" description="Helical" evidence="7">
    <location>
        <begin position="261"/>
        <end position="286"/>
    </location>
</feature>
<gene>
    <name evidence="10" type="ORF">FHX44_118375</name>
</gene>
<dbReference type="CDD" id="cd06261">
    <property type="entry name" value="TM_PBP2"/>
    <property type="match status" value="1"/>
</dbReference>
<dbReference type="SUPFAM" id="SSF161098">
    <property type="entry name" value="MetI-like"/>
    <property type="match status" value="1"/>
</dbReference>
<dbReference type="PANTHER" id="PTHR30193:SF1">
    <property type="entry name" value="ABC TRANSPORTER PERMEASE PROTEIN YESP-RELATED"/>
    <property type="match status" value="1"/>
</dbReference>
<evidence type="ECO:0000313" key="10">
    <source>
        <dbReference type="EMBL" id="TWF82426.1"/>
    </source>
</evidence>
<reference evidence="10 11" key="1">
    <citation type="submission" date="2019-06" db="EMBL/GenBank/DDBJ databases">
        <title>Sequencing the genomes of 1000 actinobacteria strains.</title>
        <authorList>
            <person name="Klenk H.-P."/>
        </authorList>
    </citation>
    <scope>NUCLEOTIDE SEQUENCE [LARGE SCALE GENOMIC DNA]</scope>
    <source>
        <strain evidence="10 11">DSM 45671</strain>
    </source>
</reference>
<evidence type="ECO:0000313" key="11">
    <source>
        <dbReference type="Proteomes" id="UP000321261"/>
    </source>
</evidence>
<accession>A0A561T5M4</accession>
<sequence>MTALGEDATPSTISRVTTGPAPPSPPSLRRRLLDRLPYLSDGKAAYLFLAPWFVGLGLITVGPIAASFYLSFTDYSLLAAPEWVGLDNFTRMASDPRFYKALEVTFLYVFVSVPLQLAFALALALVLDKGLRGLALYRSIYYLPSLLGSSVAVAVLWRQMFGTDGLVNTLLRALGVDDPPGWVSTPAYALGTLIVLNVWTFGSPMVIFLAGLRQIPQMYYEAASIDGAGRARRFFSITLPLLSPIIFFNLVLQLIGSFQTFTQAFIVSGGTGGPADSTLFYTLYLYQRGFGNFDMGYASALAWVLLMIVALLTAANFLASKYWVFYGDD</sequence>
<dbReference type="SUPFAM" id="SSF160964">
    <property type="entry name" value="MalF N-terminal region-like"/>
    <property type="match status" value="1"/>
</dbReference>
<keyword evidence="3" id="KW-1003">Cell membrane</keyword>
<dbReference type="Pfam" id="PF00528">
    <property type="entry name" value="BPD_transp_1"/>
    <property type="match status" value="1"/>
</dbReference>
<dbReference type="PROSITE" id="PS50928">
    <property type="entry name" value="ABC_TM1"/>
    <property type="match status" value="1"/>
</dbReference>
<dbReference type="GO" id="GO:0005886">
    <property type="term" value="C:plasma membrane"/>
    <property type="evidence" value="ECO:0007669"/>
    <property type="project" value="UniProtKB-SubCell"/>
</dbReference>
<dbReference type="AlphaFoldDB" id="A0A561T5M4"/>
<dbReference type="InterPro" id="IPR051393">
    <property type="entry name" value="ABC_transporter_permease"/>
</dbReference>
<evidence type="ECO:0000256" key="8">
    <source>
        <dbReference type="SAM" id="MobiDB-lite"/>
    </source>
</evidence>
<keyword evidence="6 7" id="KW-0472">Membrane</keyword>
<dbReference type="InterPro" id="IPR035906">
    <property type="entry name" value="MetI-like_sf"/>
</dbReference>
<comment type="caution">
    <text evidence="10">The sequence shown here is derived from an EMBL/GenBank/DDBJ whole genome shotgun (WGS) entry which is preliminary data.</text>
</comment>
<organism evidence="10 11">
    <name type="scientific">Pseudonocardia hierapolitana</name>
    <dbReference type="NCBI Taxonomy" id="1128676"/>
    <lineage>
        <taxon>Bacteria</taxon>
        <taxon>Bacillati</taxon>
        <taxon>Actinomycetota</taxon>
        <taxon>Actinomycetes</taxon>
        <taxon>Pseudonocardiales</taxon>
        <taxon>Pseudonocardiaceae</taxon>
        <taxon>Pseudonocardia</taxon>
    </lineage>
</organism>
<evidence type="ECO:0000256" key="1">
    <source>
        <dbReference type="ARBA" id="ARBA00004651"/>
    </source>
</evidence>
<dbReference type="EMBL" id="VIWU01000001">
    <property type="protein sequence ID" value="TWF82426.1"/>
    <property type="molecule type" value="Genomic_DNA"/>
</dbReference>
<feature type="transmembrane region" description="Helical" evidence="7">
    <location>
        <begin position="233"/>
        <end position="255"/>
    </location>
</feature>
<feature type="transmembrane region" description="Helical" evidence="7">
    <location>
        <begin position="139"/>
        <end position="157"/>
    </location>
</feature>
<name>A0A561T5M4_9PSEU</name>
<comment type="subcellular location">
    <subcellularLocation>
        <location evidence="1 7">Cell membrane</location>
        <topology evidence="1 7">Multi-pass membrane protein</topology>
    </subcellularLocation>
</comment>
<dbReference type="PANTHER" id="PTHR30193">
    <property type="entry name" value="ABC TRANSPORTER PERMEASE PROTEIN"/>
    <property type="match status" value="1"/>
</dbReference>
<protein>
    <submittedName>
        <fullName evidence="10">Carbohydrate ABC transporter membrane protein 1 (CUT1 family)</fullName>
    </submittedName>
</protein>
<feature type="transmembrane region" description="Helical" evidence="7">
    <location>
        <begin position="45"/>
        <end position="70"/>
    </location>
</feature>
<keyword evidence="2 7" id="KW-0813">Transport</keyword>
<evidence type="ECO:0000256" key="6">
    <source>
        <dbReference type="ARBA" id="ARBA00023136"/>
    </source>
</evidence>
<keyword evidence="11" id="KW-1185">Reference proteome</keyword>
<feature type="region of interest" description="Disordered" evidence="8">
    <location>
        <begin position="1"/>
        <end position="26"/>
    </location>
</feature>
<evidence type="ECO:0000256" key="4">
    <source>
        <dbReference type="ARBA" id="ARBA00022692"/>
    </source>
</evidence>
<evidence type="ECO:0000256" key="5">
    <source>
        <dbReference type="ARBA" id="ARBA00022989"/>
    </source>
</evidence>
<feature type="transmembrane region" description="Helical" evidence="7">
    <location>
        <begin position="106"/>
        <end position="127"/>
    </location>
</feature>
<feature type="domain" description="ABC transmembrane type-1" evidence="9">
    <location>
        <begin position="102"/>
        <end position="316"/>
    </location>
</feature>
<evidence type="ECO:0000256" key="7">
    <source>
        <dbReference type="RuleBase" id="RU363032"/>
    </source>
</evidence>
<dbReference type="GO" id="GO:0055085">
    <property type="term" value="P:transmembrane transport"/>
    <property type="evidence" value="ECO:0007669"/>
    <property type="project" value="InterPro"/>
</dbReference>
<proteinExistence type="inferred from homology"/>
<feature type="transmembrane region" description="Helical" evidence="7">
    <location>
        <begin position="298"/>
        <end position="319"/>
    </location>
</feature>
<dbReference type="Proteomes" id="UP000321261">
    <property type="component" value="Unassembled WGS sequence"/>
</dbReference>
<dbReference type="Gene3D" id="1.10.3720.10">
    <property type="entry name" value="MetI-like"/>
    <property type="match status" value="1"/>
</dbReference>
<dbReference type="InterPro" id="IPR000515">
    <property type="entry name" value="MetI-like"/>
</dbReference>
<feature type="transmembrane region" description="Helical" evidence="7">
    <location>
        <begin position="187"/>
        <end position="212"/>
    </location>
</feature>